<reference evidence="1 2" key="1">
    <citation type="journal article" date="2006" name="Genome Biol.">
        <title>The genome of Rhizobium leguminosarum has recognizable core and accessory components.</title>
        <authorList>
            <person name="Young J.W."/>
            <person name="Crossman L.C."/>
            <person name="Johnston A.W.B."/>
            <person name="Thomson N.R."/>
            <person name="Ghazoui Z.F."/>
            <person name="Hull K.H."/>
            <person name="Wexler M."/>
            <person name="Curson A.R.J."/>
            <person name="Todd J.D."/>
            <person name="Poole P.S."/>
            <person name="Mauchline T.H."/>
            <person name="East A.K."/>
            <person name="Quail M.A."/>
            <person name="Churcher C."/>
            <person name="Arrowsmith C."/>
            <person name="Cherevach A."/>
            <person name="Chillingworth T."/>
            <person name="Clarke K."/>
            <person name="Cronin A."/>
            <person name="Davis P."/>
            <person name="Fraser A."/>
            <person name="Hance Z."/>
            <person name="Hauser H."/>
            <person name="Jagels K."/>
            <person name="Moule S."/>
            <person name="Mungall K."/>
            <person name="Norbertczak H."/>
            <person name="Rabbinowitsch E."/>
            <person name="Sanders M."/>
            <person name="Simmonds M."/>
            <person name="Whitehead S."/>
            <person name="Parkhill J."/>
        </authorList>
    </citation>
    <scope>NUCLEOTIDE SEQUENCE [LARGE SCALE GENOMIC DNA]</scope>
    <source>
        <strain evidence="2">DSM 114642 / LMG 32736 / 3841</strain>
    </source>
</reference>
<evidence type="ECO:0000313" key="1">
    <source>
        <dbReference type="EMBL" id="CAK10684.1"/>
    </source>
</evidence>
<evidence type="ECO:0000313" key="2">
    <source>
        <dbReference type="Proteomes" id="UP000006575"/>
    </source>
</evidence>
<dbReference type="KEGG" id="rle:pRL100458"/>
<proteinExistence type="predicted"/>
<sequence length="174" mass="19314">MVSPARGCIKSEISERAPRSLRGDNRTPDGADEIGIVIAAAGDTPGPFRRVDDVRPYMFALEPAFGGLFDDIGCFFEEGLFCFSAHQRHLGQLELDEGCSDRLSRSKHMLPRQHVDRTNNIGCHEVIASQAGGIEHCLRQSGKGLGLSPLRKQAFRHGECDRHRISPCLNRDRF</sequence>
<dbReference type="HOGENOM" id="CLU_1538834_0_0_5"/>
<organism evidence="1 2">
    <name type="scientific">Rhizobium johnstonii (strain DSM 114642 / LMG 32736 / 3841)</name>
    <name type="common">Rhizobium leguminosarum bv. viciae</name>
    <dbReference type="NCBI Taxonomy" id="216596"/>
    <lineage>
        <taxon>Bacteria</taxon>
        <taxon>Pseudomonadati</taxon>
        <taxon>Pseudomonadota</taxon>
        <taxon>Alphaproteobacteria</taxon>
        <taxon>Hyphomicrobiales</taxon>
        <taxon>Rhizobiaceae</taxon>
        <taxon>Rhizobium/Agrobacterium group</taxon>
        <taxon>Rhizobium</taxon>
        <taxon>Rhizobium johnstonii</taxon>
    </lineage>
</organism>
<dbReference type="AlphaFoldDB" id="Q1M749"/>
<name>Q1M749_RHIJ3</name>
<protein>
    <submittedName>
        <fullName evidence="1">Uncharacterized protein</fullName>
    </submittedName>
</protein>
<dbReference type="EMBL" id="AM236084">
    <property type="protein sequence ID" value="CAK10684.1"/>
    <property type="molecule type" value="Genomic_DNA"/>
</dbReference>
<accession>Q1M749</accession>
<dbReference type="Proteomes" id="UP000006575">
    <property type="component" value="Plasmid pRL10"/>
</dbReference>
<keyword evidence="1" id="KW-0614">Plasmid</keyword>
<geneLocation type="plasmid" evidence="1 2">
    <name>pRL10</name>
</geneLocation>
<gene>
    <name evidence="1" type="ordered locus">pRL100458</name>
</gene>
<dbReference type="EnsemblBacteria" id="CAK10684">
    <property type="protein sequence ID" value="CAK10684"/>
    <property type="gene ID" value="pRL100458"/>
</dbReference>
<keyword evidence="2" id="KW-1185">Reference proteome</keyword>